<dbReference type="GO" id="GO:0030490">
    <property type="term" value="P:maturation of SSU-rRNA"/>
    <property type="evidence" value="ECO:0007669"/>
    <property type="project" value="TreeGrafter"/>
</dbReference>
<dbReference type="GO" id="GO:0030688">
    <property type="term" value="C:preribosome, small subunit precursor"/>
    <property type="evidence" value="ECO:0007669"/>
    <property type="project" value="TreeGrafter"/>
</dbReference>
<feature type="non-terminal residue" evidence="12">
    <location>
        <position position="1"/>
    </location>
</feature>
<dbReference type="GO" id="GO:0004521">
    <property type="term" value="F:RNA endonuclease activity"/>
    <property type="evidence" value="ECO:0007669"/>
    <property type="project" value="InterPro"/>
</dbReference>
<feature type="binding site" evidence="8">
    <location>
        <position position="281"/>
    </location>
    <ligand>
        <name>Zn(2+)</name>
        <dbReference type="ChEBI" id="CHEBI:29105"/>
    </ligand>
</feature>
<dbReference type="GO" id="GO:0016787">
    <property type="term" value="F:hydrolase activity"/>
    <property type="evidence" value="ECO:0007669"/>
    <property type="project" value="UniProtKB-KW"/>
</dbReference>
<feature type="region of interest" description="Disordered" evidence="9">
    <location>
        <begin position="157"/>
        <end position="182"/>
    </location>
</feature>
<proteinExistence type="inferred from homology"/>
<evidence type="ECO:0000259" key="11">
    <source>
        <dbReference type="Pfam" id="PF17146"/>
    </source>
</evidence>
<dbReference type="FunFam" id="3.40.50.1010:FF:000020">
    <property type="entry name" value="20S-pre-rRNA D-site endonuclease NOB1"/>
    <property type="match status" value="1"/>
</dbReference>
<dbReference type="Proteomes" id="UP000054324">
    <property type="component" value="Unassembled WGS sequence"/>
</dbReference>
<sequence length="455" mass="51051">RLTSQTWRSIWAIPFHTWLWIQSLFLNGLVLRLVNLFLHNYSQTFGSKIYTTTEVIRELRDPQIRAALKSLPYVLHLEEPSKEAIKIVSEMSKRTGDYSVLSATDVGLIALTYELHKTHVGEPVEKPIVSSLGFRPTNPSQVPLPADLGVQARLCMSDSKDSDGSSSAASDAETTEDEGDDDDVAELKLADDGDNEIPSADDWISEHNFEQKAAENFGFGGKFKCQEPSSANDTSPPPVVACLTTDFAMQNVLFHLGLELVSLCGMKITRPRTHLLWCGSCFRPTKRTDTYFCPSCAQANLRRIPVTLMEDGQLQFHFSRRFIKSLRGSKQPIRKPRGGKYADEPIYCPDQRLPDRRPAKQKHPDVQPIATNGMLEDLCDLDELCQELDNSGFSAFPLHDVTSRSARMGIRSDHQVPTRSWHRPKAEHGLKPSRGTAHLTKPRTGNKKKKKQSKL</sequence>
<dbReference type="KEGG" id="ovi:T265_13001"/>
<feature type="binding site" evidence="8">
    <location>
        <position position="293"/>
    </location>
    <ligand>
        <name>Zn(2+)</name>
        <dbReference type="ChEBI" id="CHEBI:29105"/>
    </ligand>
</feature>
<evidence type="ECO:0008006" key="14">
    <source>
        <dbReference type="Google" id="ProtNLM"/>
    </source>
</evidence>
<reference evidence="12 13" key="1">
    <citation type="submission" date="2013-11" db="EMBL/GenBank/DDBJ databases">
        <title>Opisthorchis viverrini - life in the bile duct.</title>
        <authorList>
            <person name="Young N.D."/>
            <person name="Nagarajan N."/>
            <person name="Lin S.J."/>
            <person name="Korhonen P.K."/>
            <person name="Jex A.R."/>
            <person name="Hall R.S."/>
            <person name="Safavi-Hemami H."/>
            <person name="Kaewkong W."/>
            <person name="Bertrand D."/>
            <person name="Gao S."/>
            <person name="Seet Q."/>
            <person name="Wongkham S."/>
            <person name="Teh B.T."/>
            <person name="Wongkham C."/>
            <person name="Intapan P.M."/>
            <person name="Maleewong W."/>
            <person name="Yang X."/>
            <person name="Hu M."/>
            <person name="Wang Z."/>
            <person name="Hofmann A."/>
            <person name="Sternberg P.W."/>
            <person name="Tan P."/>
            <person name="Wang J."/>
            <person name="Gasser R.B."/>
        </authorList>
    </citation>
    <scope>NUCLEOTIDE SEQUENCE [LARGE SCALE GENOMIC DNA]</scope>
</reference>
<feature type="binding site" evidence="8">
    <location>
        <position position="278"/>
    </location>
    <ligand>
        <name>Zn(2+)</name>
        <dbReference type="ChEBI" id="CHEBI:29105"/>
    </ligand>
</feature>
<evidence type="ECO:0000256" key="5">
    <source>
        <dbReference type="ARBA" id="ARBA00022801"/>
    </source>
</evidence>
<dbReference type="CTD" id="20327169"/>
<evidence type="ECO:0000256" key="4">
    <source>
        <dbReference type="ARBA" id="ARBA00022723"/>
    </source>
</evidence>
<evidence type="ECO:0000313" key="13">
    <source>
        <dbReference type="Proteomes" id="UP000054324"/>
    </source>
</evidence>
<dbReference type="EMBL" id="KL596647">
    <property type="protein sequence ID" value="KER31352.1"/>
    <property type="molecule type" value="Genomic_DNA"/>
</dbReference>
<dbReference type="PANTHER" id="PTHR12814">
    <property type="entry name" value="RNA-BINDING PROTEIN NOB1"/>
    <property type="match status" value="1"/>
</dbReference>
<protein>
    <recommendedName>
        <fullName evidence="14">Nin one binding (NOB1) Zn-ribbon-like domain-containing protein</fullName>
    </recommendedName>
</protein>
<keyword evidence="3" id="KW-0540">Nuclease</keyword>
<dbReference type="STRING" id="6198.A0A074ZZB8"/>
<evidence type="ECO:0000256" key="7">
    <source>
        <dbReference type="ARBA" id="ARBA00023242"/>
    </source>
</evidence>
<evidence type="ECO:0000256" key="2">
    <source>
        <dbReference type="ARBA" id="ARBA00005858"/>
    </source>
</evidence>
<feature type="compositionally biased region" description="Acidic residues" evidence="9">
    <location>
        <begin position="173"/>
        <end position="182"/>
    </location>
</feature>
<evidence type="ECO:0000256" key="1">
    <source>
        <dbReference type="ARBA" id="ARBA00004123"/>
    </source>
</evidence>
<feature type="binding site" evidence="8">
    <location>
        <position position="296"/>
    </location>
    <ligand>
        <name>Zn(2+)</name>
        <dbReference type="ChEBI" id="CHEBI:29105"/>
    </ligand>
</feature>
<evidence type="ECO:0000259" key="10">
    <source>
        <dbReference type="Pfam" id="PF08772"/>
    </source>
</evidence>
<feature type="domain" description="Nin one binding (NOB1) Zn-ribbon-like" evidence="10">
    <location>
        <begin position="268"/>
        <end position="339"/>
    </location>
</feature>
<keyword evidence="6 8" id="KW-0862">Zinc</keyword>
<dbReference type="OrthoDB" id="446759at2759"/>
<dbReference type="InterPro" id="IPR039907">
    <property type="entry name" value="NOB1"/>
</dbReference>
<gene>
    <name evidence="12" type="ORF">T265_13001</name>
</gene>
<organism evidence="12 13">
    <name type="scientific">Opisthorchis viverrini</name>
    <name type="common">Southeast Asian liver fluke</name>
    <dbReference type="NCBI Taxonomy" id="6198"/>
    <lineage>
        <taxon>Eukaryota</taxon>
        <taxon>Metazoa</taxon>
        <taxon>Spiralia</taxon>
        <taxon>Lophotrochozoa</taxon>
        <taxon>Platyhelminthes</taxon>
        <taxon>Trematoda</taxon>
        <taxon>Digenea</taxon>
        <taxon>Opisthorchiida</taxon>
        <taxon>Opisthorchiata</taxon>
        <taxon>Opisthorchiidae</taxon>
        <taxon>Opisthorchis</taxon>
    </lineage>
</organism>
<feature type="region of interest" description="Disordered" evidence="9">
    <location>
        <begin position="407"/>
        <end position="455"/>
    </location>
</feature>
<keyword evidence="7" id="KW-0539">Nucleus</keyword>
<dbReference type="SUPFAM" id="SSF144206">
    <property type="entry name" value="NOB1 zinc finger-like"/>
    <property type="match status" value="1"/>
</dbReference>
<keyword evidence="4 8" id="KW-0479">Metal-binding</keyword>
<dbReference type="GeneID" id="20327169"/>
<comment type="subcellular location">
    <subcellularLocation>
        <location evidence="1">Nucleus</location>
    </subcellularLocation>
</comment>
<dbReference type="AlphaFoldDB" id="A0A074ZZB8"/>
<dbReference type="PIRSF" id="PIRSF037125">
    <property type="entry name" value="D-site_20S_pre-rRNA_nuclease"/>
    <property type="match status" value="1"/>
</dbReference>
<evidence type="ECO:0000313" key="12">
    <source>
        <dbReference type="EMBL" id="KER31352.1"/>
    </source>
</evidence>
<dbReference type="InterPro" id="IPR014881">
    <property type="entry name" value="NOB1_Zn-bd"/>
</dbReference>
<dbReference type="GO" id="GO:0031981">
    <property type="term" value="C:nuclear lumen"/>
    <property type="evidence" value="ECO:0007669"/>
    <property type="project" value="UniProtKB-ARBA"/>
</dbReference>
<dbReference type="GO" id="GO:0005737">
    <property type="term" value="C:cytoplasm"/>
    <property type="evidence" value="ECO:0007669"/>
    <property type="project" value="UniProtKB-ARBA"/>
</dbReference>
<dbReference type="InterPro" id="IPR036283">
    <property type="entry name" value="NOB1_Zf-like_sf"/>
</dbReference>
<dbReference type="RefSeq" id="XP_009164939.1">
    <property type="nucleotide sequence ID" value="XM_009166675.1"/>
</dbReference>
<dbReference type="InterPro" id="IPR017117">
    <property type="entry name" value="Nob1_euk"/>
</dbReference>
<dbReference type="Gene3D" id="6.20.210.10">
    <property type="entry name" value="Nin one binding (NOB1), Zn-ribbon-like"/>
    <property type="match status" value="1"/>
</dbReference>
<dbReference type="Pfam" id="PF08772">
    <property type="entry name" value="Zn_ribbon_NOB1"/>
    <property type="match status" value="1"/>
</dbReference>
<dbReference type="Pfam" id="PF17146">
    <property type="entry name" value="PIN_6"/>
    <property type="match status" value="1"/>
</dbReference>
<comment type="similarity">
    <text evidence="2">Belongs to the NOB1 family.</text>
</comment>
<evidence type="ECO:0000256" key="8">
    <source>
        <dbReference type="PIRSR" id="PIRSR037125-1"/>
    </source>
</evidence>
<dbReference type="Gene3D" id="3.40.50.1010">
    <property type="entry name" value="5'-nuclease"/>
    <property type="match status" value="1"/>
</dbReference>
<name>A0A074ZZB8_OPIVI</name>
<evidence type="ECO:0000256" key="3">
    <source>
        <dbReference type="ARBA" id="ARBA00022722"/>
    </source>
</evidence>
<evidence type="ECO:0000256" key="6">
    <source>
        <dbReference type="ARBA" id="ARBA00022833"/>
    </source>
</evidence>
<keyword evidence="13" id="KW-1185">Reference proteome</keyword>
<evidence type="ECO:0000256" key="9">
    <source>
        <dbReference type="SAM" id="MobiDB-lite"/>
    </source>
</evidence>
<accession>A0A074ZZB8</accession>
<feature type="compositionally biased region" description="Basic residues" evidence="9">
    <location>
        <begin position="440"/>
        <end position="455"/>
    </location>
</feature>
<keyword evidence="5" id="KW-0378">Hydrolase</keyword>
<dbReference type="GO" id="GO:0046872">
    <property type="term" value="F:metal ion binding"/>
    <property type="evidence" value="ECO:0007669"/>
    <property type="project" value="UniProtKB-KW"/>
</dbReference>
<dbReference type="InterPro" id="IPR033411">
    <property type="entry name" value="Ribonuclease_PIN"/>
</dbReference>
<dbReference type="PANTHER" id="PTHR12814:SF2">
    <property type="entry name" value="RNA-BINDING PROTEIN NOB1"/>
    <property type="match status" value="1"/>
</dbReference>
<dbReference type="CDD" id="cd09876">
    <property type="entry name" value="PIN_Nob1-like"/>
    <property type="match status" value="1"/>
</dbReference>
<feature type="domain" description="Ribonuclease PIN" evidence="11">
    <location>
        <begin position="43"/>
        <end position="115"/>
    </location>
</feature>